<dbReference type="EMBL" id="ML994626">
    <property type="protein sequence ID" value="KAF2187652.1"/>
    <property type="molecule type" value="Genomic_DNA"/>
</dbReference>
<evidence type="ECO:0000256" key="1">
    <source>
        <dbReference type="ARBA" id="ARBA00022722"/>
    </source>
</evidence>
<dbReference type="AlphaFoldDB" id="A0A6A6EA49"/>
<gene>
    <name evidence="5" type="primary">USB1</name>
    <name evidence="7" type="ORF">K469DRAFT_628515</name>
</gene>
<dbReference type="HAMAP" id="MF_03040">
    <property type="entry name" value="USB1"/>
    <property type="match status" value="1"/>
</dbReference>
<evidence type="ECO:0000313" key="8">
    <source>
        <dbReference type="Proteomes" id="UP000800200"/>
    </source>
</evidence>
<reference evidence="7" key="1">
    <citation type="journal article" date="2020" name="Stud. Mycol.">
        <title>101 Dothideomycetes genomes: a test case for predicting lifestyles and emergence of pathogens.</title>
        <authorList>
            <person name="Haridas S."/>
            <person name="Albert R."/>
            <person name="Binder M."/>
            <person name="Bloem J."/>
            <person name="Labutti K."/>
            <person name="Salamov A."/>
            <person name="Andreopoulos B."/>
            <person name="Baker S."/>
            <person name="Barry K."/>
            <person name="Bills G."/>
            <person name="Bluhm B."/>
            <person name="Cannon C."/>
            <person name="Castanera R."/>
            <person name="Culley D."/>
            <person name="Daum C."/>
            <person name="Ezra D."/>
            <person name="Gonzalez J."/>
            <person name="Henrissat B."/>
            <person name="Kuo A."/>
            <person name="Liang C."/>
            <person name="Lipzen A."/>
            <person name="Lutzoni F."/>
            <person name="Magnuson J."/>
            <person name="Mondo S."/>
            <person name="Nolan M."/>
            <person name="Ohm R."/>
            <person name="Pangilinan J."/>
            <person name="Park H.-J."/>
            <person name="Ramirez L."/>
            <person name="Alfaro M."/>
            <person name="Sun H."/>
            <person name="Tritt A."/>
            <person name="Yoshinaga Y."/>
            <person name="Zwiers L.-H."/>
            <person name="Turgeon B."/>
            <person name="Goodwin S."/>
            <person name="Spatafora J."/>
            <person name="Crous P."/>
            <person name="Grigoriev I."/>
        </authorList>
    </citation>
    <scope>NUCLEOTIDE SEQUENCE</scope>
    <source>
        <strain evidence="7">CBS 207.26</strain>
    </source>
</reference>
<accession>A0A6A6EA49</accession>
<keyword evidence="2 5" id="KW-0378">Hydrolase</keyword>
<protein>
    <recommendedName>
        <fullName evidence="5">U6 snRNA phosphodiesterase</fullName>
        <ecNumber evidence="5">3.1.4.-</ecNumber>
    </recommendedName>
</protein>
<keyword evidence="8" id="KW-1185">Reference proteome</keyword>
<dbReference type="InterPro" id="IPR027521">
    <property type="entry name" value="Usb1"/>
</dbReference>
<evidence type="ECO:0000256" key="2">
    <source>
        <dbReference type="ARBA" id="ARBA00022801"/>
    </source>
</evidence>
<dbReference type="GO" id="GO:0005634">
    <property type="term" value="C:nucleus"/>
    <property type="evidence" value="ECO:0007669"/>
    <property type="project" value="UniProtKB-SubCell"/>
</dbReference>
<dbReference type="OrthoDB" id="49151at2759"/>
<evidence type="ECO:0000256" key="5">
    <source>
        <dbReference type="HAMAP-Rule" id="MF_03040"/>
    </source>
</evidence>
<dbReference type="Gene3D" id="3.90.1140.10">
    <property type="entry name" value="Cyclic phosphodiesterase"/>
    <property type="match status" value="1"/>
</dbReference>
<feature type="compositionally biased region" description="Polar residues" evidence="6">
    <location>
        <begin position="17"/>
        <end position="29"/>
    </location>
</feature>
<feature type="region of interest" description="Disordered" evidence="6">
    <location>
        <begin position="1"/>
        <end position="56"/>
    </location>
</feature>
<dbReference type="GO" id="GO:1990838">
    <property type="term" value="F:poly(U)-specific exoribonuclease activity, producing 3' uridine cyclic phosphate ends"/>
    <property type="evidence" value="ECO:0007669"/>
    <property type="project" value="UniProtKB-UniRule"/>
</dbReference>
<evidence type="ECO:0000256" key="4">
    <source>
        <dbReference type="ARBA" id="ARBA00023242"/>
    </source>
</evidence>
<evidence type="ECO:0000256" key="6">
    <source>
        <dbReference type="SAM" id="MobiDB-lite"/>
    </source>
</evidence>
<proteinExistence type="inferred from homology"/>
<dbReference type="Proteomes" id="UP000800200">
    <property type="component" value="Unassembled WGS sequence"/>
</dbReference>
<comment type="function">
    <text evidence="5">Phosphodiesterase responsible for the U6 snRNA 3' end processing. Acts as an exoribonuclease (RNase) responsible for trimming the poly(U) tract of the last nucleotides in the pre-U6 snRNA molecule, leading to the formation of mature U6 snRNA.</text>
</comment>
<name>A0A6A6EA49_9PEZI</name>
<evidence type="ECO:0000313" key="7">
    <source>
        <dbReference type="EMBL" id="KAF2187652.1"/>
    </source>
</evidence>
<comment type="similarity">
    <text evidence="5">Belongs to the 2H phosphoesterase superfamily. USB1 family.</text>
</comment>
<keyword evidence="4 5" id="KW-0539">Nucleus</keyword>
<sequence>MALVQYSDSDSDDGENEASTPAQTASSLPEANIENALKRKRDDAHSGSELPPLPAAFHDLYSTNTRVSTRDDPSLHGGRKRAVPHIEGNWPSHVYLEWIPSHTESQHLQNLIDSVQASIADANKSRARPISVPDITPLLRSPLGAPLPLHISLSRTLQIRTEDRETFLETLTSSLNKAAVKTFPIRFTSLRWVPNFERNRWFLILGIAKPPRDELNKLLTACNQAAERRGHPGLYTGGKGDGPMDESVLKGNARKRKKEKDGFIHINTSPDNADRSEAFHISIAWSLVGPAPEWMALLETVNVKREIQSPKDPIDAVKIKIGNVIHNFALGAKKVVLRKGEGILGLG</sequence>
<dbReference type="GO" id="GO:0034477">
    <property type="term" value="P:U6 snRNA 3'-end processing"/>
    <property type="evidence" value="ECO:0007669"/>
    <property type="project" value="UniProtKB-UniRule"/>
</dbReference>
<keyword evidence="3" id="KW-0456">Lyase</keyword>
<dbReference type="PANTHER" id="PTHR13522:SF3">
    <property type="entry name" value="U6 SNRNA PHOSPHODIESTERASE 1"/>
    <property type="match status" value="1"/>
</dbReference>
<dbReference type="PANTHER" id="PTHR13522">
    <property type="entry name" value="U6 SNRNA PHOSPHODIESTERASE 1"/>
    <property type="match status" value="1"/>
</dbReference>
<feature type="active site" description="Proton donor/acceptor" evidence="5">
    <location>
        <position position="280"/>
    </location>
</feature>
<dbReference type="EC" id="3.1.4.-" evidence="5"/>
<comment type="subcellular location">
    <subcellularLocation>
        <location evidence="5">Nucleus</location>
    </subcellularLocation>
</comment>
<keyword evidence="1 5" id="KW-0540">Nuclease</keyword>
<evidence type="ECO:0000256" key="3">
    <source>
        <dbReference type="ARBA" id="ARBA00023239"/>
    </source>
</evidence>
<dbReference type="Pfam" id="PF09749">
    <property type="entry name" value="HVSL"/>
    <property type="match status" value="1"/>
</dbReference>
<feature type="active site" description="Proton donor/acceptor" evidence="5">
    <location>
        <position position="150"/>
    </location>
</feature>
<feature type="compositionally biased region" description="Basic and acidic residues" evidence="6">
    <location>
        <begin position="36"/>
        <end position="46"/>
    </location>
</feature>
<organism evidence="7 8">
    <name type="scientific">Zopfia rhizophila CBS 207.26</name>
    <dbReference type="NCBI Taxonomy" id="1314779"/>
    <lineage>
        <taxon>Eukaryota</taxon>
        <taxon>Fungi</taxon>
        <taxon>Dikarya</taxon>
        <taxon>Ascomycota</taxon>
        <taxon>Pezizomycotina</taxon>
        <taxon>Dothideomycetes</taxon>
        <taxon>Dothideomycetes incertae sedis</taxon>
        <taxon>Zopfiaceae</taxon>
        <taxon>Zopfia</taxon>
    </lineage>
</organism>
<dbReference type="GO" id="GO:0016829">
    <property type="term" value="F:lyase activity"/>
    <property type="evidence" value="ECO:0007669"/>
    <property type="project" value="UniProtKB-KW"/>
</dbReference>